<dbReference type="Proteomes" id="UP001642464">
    <property type="component" value="Unassembled WGS sequence"/>
</dbReference>
<comment type="caution">
    <text evidence="1">The sequence shown here is derived from an EMBL/GenBank/DDBJ whole genome shotgun (WGS) entry which is preliminary data.</text>
</comment>
<feature type="non-terminal residue" evidence="1">
    <location>
        <position position="1"/>
    </location>
</feature>
<sequence length="1147" mass="129814">DRTAPAKRPNEIHRVLLFSLARQAVRRRQFLEQLQRFPELLSRVEWVKAIDGASLDLAEVPEDIVEPQGIEDAQRARTKVLGFVLTKGAIGLAWTWFDTLDAVLRDQDPSHVYLICEDDARFCPNFVDDFHELRLRAERHDPLWEVLHIGYHVASTEIMTCGHDRCNASCALGRPTVIFGAYAVALRPLGAALLYERIFPVSLQVDSELSRVYQHLAKSSGPLEARVRSQQKAQGPAVRVFAPRSVSEAEVSRFPRCTGPLVLAPPSQAGSTDIQVLSSENWALQYGDRAVAKKERHFLALLLGSLAEHHVLAGVVLGVRGHQSARHSQCFQSPAELKAAVDGWAIGGERRSQLLSRYGPMARWDVSQVTNMSGLFQSLKAFNEDNERLKTRGCMHARFFLGHGVVWFENHGVEGFCHPKTIRGIVSLSFDEDIVSWNTSAVNDMSFMFADARSFNKPLRSWNTSAVEDMNHMFYNAATFDQALDLWNTSRVKTMSFMFGNADEFNQSIGSWDTSSVQDMSCMFCYTKAFDQPIGSWNTSAVTDMNSMFKGAASFNQPIGSWDTASVTDMSSMFQHAVAFNQPIGSWNTASVRLMISMFEDAYAFDQFLGFWNIWSVVDRLHMFLNATSFDQPPCRAGRDACKRCNFPLILMQNRCVWWHLPLMAFGIVGLAVAGKVVASFSHARTAKKVETIMSELYQDLWILGISYAMMYSAQLEALGLQDADVAERVTAMRALQSERAGVSMRYLLSESFHHLATSRTGKEDPSFMDMKTAFWLSSDPIGHDVRCPRDGRMGCALVDWIPSAERREQTHFMSWTWQYSLMQVETYSLVFVEHSSVRQGGVFFFMCFFVNNQFRIIVEESTTGSANLEDVFENHLKRIGRMVAILDTWEQPVYLQRIWIVYEQFVASTLEIQVTFVMPSAAAGRLEQQIFRGAKGIVEVSQAVGCVNSQLATAWKWEDEVKERVGFQHVDQHVKRVMVRWIGDVMKAKFQELVDHTCRAGQSSEPGELELGESSVELDAPQILLEVMPVNSLNLETSTATVQGSTFEVPKRYHIDEPMSVMSDDFAVVRSIIEDKLHQEFYNVPTKDLPPRMQPRQLPNLQDAMKIDWDDWKSWEWMQPGWKGVKMHSQCVINADGSAEIRSVWK</sequence>
<organism evidence="1 2">
    <name type="scientific">Durusdinium trenchii</name>
    <dbReference type="NCBI Taxonomy" id="1381693"/>
    <lineage>
        <taxon>Eukaryota</taxon>
        <taxon>Sar</taxon>
        <taxon>Alveolata</taxon>
        <taxon>Dinophyceae</taxon>
        <taxon>Suessiales</taxon>
        <taxon>Symbiodiniaceae</taxon>
        <taxon>Durusdinium</taxon>
    </lineage>
</organism>
<gene>
    <name evidence="1" type="ORF">SCF082_LOCUS47682</name>
</gene>
<reference evidence="1 2" key="1">
    <citation type="submission" date="2024-02" db="EMBL/GenBank/DDBJ databases">
        <authorList>
            <person name="Chen Y."/>
            <person name="Shah S."/>
            <person name="Dougan E. K."/>
            <person name="Thang M."/>
            <person name="Chan C."/>
        </authorList>
    </citation>
    <scope>NUCLEOTIDE SEQUENCE [LARGE SCALE GENOMIC DNA]</scope>
</reference>
<protein>
    <submittedName>
        <fullName evidence="1">Beta-glucosidase 42</fullName>
    </submittedName>
</protein>
<evidence type="ECO:0000313" key="2">
    <source>
        <dbReference type="Proteomes" id="UP001642464"/>
    </source>
</evidence>
<dbReference type="Pfam" id="PF03382">
    <property type="entry name" value="DUF285"/>
    <property type="match status" value="2"/>
</dbReference>
<proteinExistence type="predicted"/>
<name>A0ABP0RPN3_9DINO</name>
<dbReference type="InterPro" id="IPR005046">
    <property type="entry name" value="DUF285"/>
</dbReference>
<dbReference type="NCBIfam" id="TIGR02167">
    <property type="entry name" value="Liste_lipo_26"/>
    <property type="match status" value="1"/>
</dbReference>
<keyword evidence="2" id="KW-1185">Reference proteome</keyword>
<dbReference type="InterPro" id="IPR011889">
    <property type="entry name" value="Liste_lipo_26"/>
</dbReference>
<dbReference type="EMBL" id="CAXAMM010041940">
    <property type="protein sequence ID" value="CAK9102004.1"/>
    <property type="molecule type" value="Genomic_DNA"/>
</dbReference>
<evidence type="ECO:0000313" key="1">
    <source>
        <dbReference type="EMBL" id="CAK9102004.1"/>
    </source>
</evidence>
<accession>A0ABP0RPN3</accession>